<protein>
    <recommendedName>
        <fullName evidence="4">DUF805 domain-containing protein</fullName>
    </recommendedName>
</protein>
<evidence type="ECO:0000256" key="1">
    <source>
        <dbReference type="SAM" id="Phobius"/>
    </source>
</evidence>
<keyword evidence="3" id="KW-1185">Reference proteome</keyword>
<sequence length="110" mass="12585">MGWAHNNWWRNRNYGWAGRPTQFLMIIFVFIKSLGDNPLRYFVFNNSVLSVPVILVVFVCFSLVLGYLDSKFGFRGEEIRNPSKSNPVLMDIQQSIDGLSAKLGDGVIRK</sequence>
<proteinExistence type="predicted"/>
<keyword evidence="1" id="KW-0812">Transmembrane</keyword>
<evidence type="ECO:0000313" key="3">
    <source>
        <dbReference type="Proteomes" id="UP001321520"/>
    </source>
</evidence>
<dbReference type="EMBL" id="CP098023">
    <property type="protein sequence ID" value="WKD50241.1"/>
    <property type="molecule type" value="Genomic_DNA"/>
</dbReference>
<reference evidence="2 3" key="1">
    <citation type="submission" date="2022-05" db="EMBL/GenBank/DDBJ databases">
        <title>Microbulbifer sp. nov., isolated from sponge.</title>
        <authorList>
            <person name="Gao L."/>
        </authorList>
    </citation>
    <scope>NUCLEOTIDE SEQUENCE [LARGE SCALE GENOMIC DNA]</scope>
    <source>
        <strain evidence="2 3">MI-G</strain>
    </source>
</reference>
<name>A0ABY9EHB5_9GAMM</name>
<dbReference type="RefSeq" id="WP_301416355.1">
    <property type="nucleotide sequence ID" value="NZ_CP098023.1"/>
</dbReference>
<gene>
    <name evidence="2" type="ORF">M8T91_02070</name>
</gene>
<dbReference type="Proteomes" id="UP001321520">
    <property type="component" value="Chromosome"/>
</dbReference>
<accession>A0ABY9EHB5</accession>
<evidence type="ECO:0008006" key="4">
    <source>
        <dbReference type="Google" id="ProtNLM"/>
    </source>
</evidence>
<keyword evidence="1" id="KW-1133">Transmembrane helix</keyword>
<feature type="transmembrane region" description="Helical" evidence="1">
    <location>
        <begin position="16"/>
        <end position="35"/>
    </location>
</feature>
<feature type="transmembrane region" description="Helical" evidence="1">
    <location>
        <begin position="47"/>
        <end position="68"/>
    </location>
</feature>
<keyword evidence="1" id="KW-0472">Membrane</keyword>
<organism evidence="2 3">
    <name type="scientific">Microbulbifer spongiae</name>
    <dbReference type="NCBI Taxonomy" id="2944933"/>
    <lineage>
        <taxon>Bacteria</taxon>
        <taxon>Pseudomonadati</taxon>
        <taxon>Pseudomonadota</taxon>
        <taxon>Gammaproteobacteria</taxon>
        <taxon>Cellvibrionales</taxon>
        <taxon>Microbulbiferaceae</taxon>
        <taxon>Microbulbifer</taxon>
    </lineage>
</organism>
<evidence type="ECO:0000313" key="2">
    <source>
        <dbReference type="EMBL" id="WKD50241.1"/>
    </source>
</evidence>